<reference evidence="1 2" key="1">
    <citation type="submission" date="2021-06" db="EMBL/GenBank/DDBJ databases">
        <title>Caerostris extrusa draft genome.</title>
        <authorList>
            <person name="Kono N."/>
            <person name="Arakawa K."/>
        </authorList>
    </citation>
    <scope>NUCLEOTIDE SEQUENCE [LARGE SCALE GENOMIC DNA]</scope>
</reference>
<evidence type="ECO:0000313" key="1">
    <source>
        <dbReference type="EMBL" id="GIX70743.1"/>
    </source>
</evidence>
<name>A0AAV4MFT6_CAEEX</name>
<comment type="caution">
    <text evidence="1">The sequence shown here is derived from an EMBL/GenBank/DDBJ whole genome shotgun (WGS) entry which is preliminary data.</text>
</comment>
<dbReference type="AlphaFoldDB" id="A0AAV4MFT6"/>
<accession>A0AAV4MFT6</accession>
<dbReference type="Proteomes" id="UP001054945">
    <property type="component" value="Unassembled WGS sequence"/>
</dbReference>
<organism evidence="1 2">
    <name type="scientific">Caerostris extrusa</name>
    <name type="common">Bark spider</name>
    <name type="synonym">Caerostris bankana</name>
    <dbReference type="NCBI Taxonomy" id="172846"/>
    <lineage>
        <taxon>Eukaryota</taxon>
        <taxon>Metazoa</taxon>
        <taxon>Ecdysozoa</taxon>
        <taxon>Arthropoda</taxon>
        <taxon>Chelicerata</taxon>
        <taxon>Arachnida</taxon>
        <taxon>Araneae</taxon>
        <taxon>Araneomorphae</taxon>
        <taxon>Entelegynae</taxon>
        <taxon>Araneoidea</taxon>
        <taxon>Araneidae</taxon>
        <taxon>Caerostris</taxon>
    </lineage>
</organism>
<gene>
    <name evidence="1" type="ORF">CEXT_81221</name>
</gene>
<evidence type="ECO:0000313" key="2">
    <source>
        <dbReference type="Proteomes" id="UP001054945"/>
    </source>
</evidence>
<sequence>MTMGFVLLSLDLKGSLDLTKLKYINKEMCSIRFKHTRLQRCEIWNAQQESSESPNHSALSYKQKKKTAYRFRSHISPLVARHYERNAFLRDVRIAVSFDSGHDTRAWLIGLRHVILGVQQVDYAT</sequence>
<keyword evidence="2" id="KW-1185">Reference proteome</keyword>
<dbReference type="EMBL" id="BPLR01019697">
    <property type="protein sequence ID" value="GIX70743.1"/>
    <property type="molecule type" value="Genomic_DNA"/>
</dbReference>
<proteinExistence type="predicted"/>
<protein>
    <submittedName>
        <fullName evidence="1">Uncharacterized protein</fullName>
    </submittedName>
</protein>